<dbReference type="InterPro" id="IPR003443">
    <property type="entry name" value="IL-15/IL-21_fam"/>
</dbReference>
<dbReference type="GO" id="GO:0005126">
    <property type="term" value="F:cytokine receptor binding"/>
    <property type="evidence" value="ECO:0007669"/>
    <property type="project" value="InterPro"/>
</dbReference>
<gene>
    <name evidence="10" type="ORF">P4O66_015265</name>
</gene>
<dbReference type="PANTHER" id="PTHR14356:SF2">
    <property type="entry name" value="INTERLEUKIN-21"/>
    <property type="match status" value="1"/>
</dbReference>
<name>A0AAD8YXW7_9TELE</name>
<accession>A0AAD8YXW7</accession>
<evidence type="ECO:0000313" key="11">
    <source>
        <dbReference type="Proteomes" id="UP001239994"/>
    </source>
</evidence>
<evidence type="ECO:0000256" key="8">
    <source>
        <dbReference type="ARBA" id="ARBA00045924"/>
    </source>
</evidence>
<dbReference type="SUPFAM" id="SSF47266">
    <property type="entry name" value="4-helical cytokines"/>
    <property type="match status" value="1"/>
</dbReference>
<dbReference type="GO" id="GO:0005125">
    <property type="term" value="F:cytokine activity"/>
    <property type="evidence" value="ECO:0007669"/>
    <property type="project" value="UniProtKB-KW"/>
</dbReference>
<evidence type="ECO:0000256" key="3">
    <source>
        <dbReference type="ARBA" id="ARBA00022514"/>
    </source>
</evidence>
<dbReference type="GO" id="GO:0006955">
    <property type="term" value="P:immune response"/>
    <property type="evidence" value="ECO:0007669"/>
    <property type="project" value="InterPro"/>
</dbReference>
<keyword evidence="5 9" id="KW-0732">Signal</keyword>
<feature type="chain" id="PRO_5042098975" description="Interleukin-21" evidence="9">
    <location>
        <begin position="22"/>
        <end position="145"/>
    </location>
</feature>
<dbReference type="Proteomes" id="UP001239994">
    <property type="component" value="Unassembled WGS sequence"/>
</dbReference>
<evidence type="ECO:0000256" key="7">
    <source>
        <dbReference type="ARBA" id="ARBA00039957"/>
    </source>
</evidence>
<comment type="subcellular location">
    <subcellularLocation>
        <location evidence="1">Secreted</location>
    </subcellularLocation>
</comment>
<comment type="function">
    <text evidence="8">Cytokine with immunoregulatory activity. May promote the transition between innate and adaptive immunity. Induces the production of IgG(1) and IgG(3) in B-cells. Implicated in the generation and maintenance of T follicular helper (Tfh) cells and the formation of germinal-centers. Together with IL6, control the early generation of Tfh cells and are critical for an effective antibody response to acute viral infection. May play a role in proliferation and maturation of natural killer (NK) cells in synergy with IL15. May regulate proliferation of mature B- and T-cells in response to activating stimuli. In synergy with IL15 and IL18 stimulates interferon gamma production in T-cells and NK cells. During T-cell mediated immune response may inhibit dendritic cells (DC) activation and maturation.</text>
</comment>
<organism evidence="10 11">
    <name type="scientific">Electrophorus voltai</name>
    <dbReference type="NCBI Taxonomy" id="2609070"/>
    <lineage>
        <taxon>Eukaryota</taxon>
        <taxon>Metazoa</taxon>
        <taxon>Chordata</taxon>
        <taxon>Craniata</taxon>
        <taxon>Vertebrata</taxon>
        <taxon>Euteleostomi</taxon>
        <taxon>Actinopterygii</taxon>
        <taxon>Neopterygii</taxon>
        <taxon>Teleostei</taxon>
        <taxon>Ostariophysi</taxon>
        <taxon>Gymnotiformes</taxon>
        <taxon>Gymnotoidei</taxon>
        <taxon>Gymnotidae</taxon>
        <taxon>Electrophorus</taxon>
    </lineage>
</organism>
<keyword evidence="4" id="KW-0964">Secreted</keyword>
<proteinExistence type="inferred from homology"/>
<keyword evidence="6" id="KW-1015">Disulfide bond</keyword>
<keyword evidence="3" id="KW-0202">Cytokine</keyword>
<feature type="signal peptide" evidence="9">
    <location>
        <begin position="1"/>
        <end position="21"/>
    </location>
</feature>
<dbReference type="AlphaFoldDB" id="A0AAD8YXW7"/>
<keyword evidence="11" id="KW-1185">Reference proteome</keyword>
<sequence>MRTTSLCVLCVLLAMVCWVETMTAVDKTNHFRSTIKQAMELTKKVKQNDTFLSSPTNDIEDCCAQSALQCFSSQLLKIPTTYKTLLRKLNKNLSKSVIVESVGNCSRKERAKVICKSCDSYPMVDNKEFLKNLLSFLQKAFSRLP</sequence>
<evidence type="ECO:0000256" key="2">
    <source>
        <dbReference type="ARBA" id="ARBA00006050"/>
    </source>
</evidence>
<evidence type="ECO:0000256" key="5">
    <source>
        <dbReference type="ARBA" id="ARBA00022729"/>
    </source>
</evidence>
<dbReference type="EMBL" id="JAROKS010000022">
    <property type="protein sequence ID" value="KAK1789327.1"/>
    <property type="molecule type" value="Genomic_DNA"/>
</dbReference>
<dbReference type="Gene3D" id="1.20.1250.70">
    <property type="entry name" value="Interleukin-15/Interleukin-21"/>
    <property type="match status" value="1"/>
</dbReference>
<evidence type="ECO:0000256" key="9">
    <source>
        <dbReference type="SAM" id="SignalP"/>
    </source>
</evidence>
<evidence type="ECO:0000313" key="10">
    <source>
        <dbReference type="EMBL" id="KAK1789327.1"/>
    </source>
</evidence>
<dbReference type="InterPro" id="IPR009079">
    <property type="entry name" value="4_helix_cytokine-like_core"/>
</dbReference>
<comment type="similarity">
    <text evidence="2">Belongs to the IL-15/IL-21 family.</text>
</comment>
<evidence type="ECO:0000256" key="1">
    <source>
        <dbReference type="ARBA" id="ARBA00004613"/>
    </source>
</evidence>
<comment type="caution">
    <text evidence="10">The sequence shown here is derived from an EMBL/GenBank/DDBJ whole genome shotgun (WGS) entry which is preliminary data.</text>
</comment>
<reference evidence="10" key="1">
    <citation type="submission" date="2023-03" db="EMBL/GenBank/DDBJ databases">
        <title>Electrophorus voltai genome.</title>
        <authorList>
            <person name="Bian C."/>
        </authorList>
    </citation>
    <scope>NUCLEOTIDE SEQUENCE</scope>
    <source>
        <strain evidence="10">CB-2022</strain>
        <tissue evidence="10">Muscle</tissue>
    </source>
</reference>
<evidence type="ECO:0000256" key="6">
    <source>
        <dbReference type="ARBA" id="ARBA00023157"/>
    </source>
</evidence>
<dbReference type="GO" id="GO:0005615">
    <property type="term" value="C:extracellular space"/>
    <property type="evidence" value="ECO:0007669"/>
    <property type="project" value="UniProtKB-KW"/>
</dbReference>
<protein>
    <recommendedName>
        <fullName evidence="7">Interleukin-21</fullName>
    </recommendedName>
</protein>
<dbReference type="PANTHER" id="PTHR14356">
    <property type="entry name" value="INTERLEUKIN-15-RELATED"/>
    <property type="match status" value="1"/>
</dbReference>
<evidence type="ECO:0000256" key="4">
    <source>
        <dbReference type="ARBA" id="ARBA00022525"/>
    </source>
</evidence>